<sequence length="485" mass="53116">MMLGSMLGTSTDTDQGAYAYVVSTFEHCLTYLGSGSSNGLDWIVDALDTINTFKARHAKLQSIPAVEATVKKVAQHVLQSLRNTPAESLSSQVLQLTSRLQRYARLFDAHEALDTLNVSQTLIALASPLTRHLQRQVDPAVASAFVDALCTTLRSNDDVIERILAVVWYLYSATTSDAIAGAFQAWLQGLTFEQYNHVLVSLAALCDQDQRIATPDQEHVYLSLVSVVVSSYTEAHKGNAMRNSLFYLVPKLSLLAGRTRSVQSLLQILYILVLVSKDKTLTILPIHVSLILSCVLQVSHPTATDRLTLDADQAHAVVEAICHVLQSLLLNHRKEVVSGPLSTMIGVLQSLLHCFRTAHVVVEQAPPKAIPILFAHAPLQCAAPVARVLEHLGQKKFAGASETQHIVAKHAPFLLMEYFAIQQNASLCIMDPALKAALLPGLYSLMDVCGPGDRDLVMTGLENAGKLLYKNFHTEWAENHKYKGQ</sequence>
<dbReference type="Pfam" id="PF10441">
    <property type="entry name" value="Urb2"/>
    <property type="match status" value="1"/>
</dbReference>
<dbReference type="PANTHER" id="PTHR15682:SF2">
    <property type="entry name" value="UNHEALTHY RIBOSOME BIOGENESIS PROTEIN 2 HOMOLOG"/>
    <property type="match status" value="1"/>
</dbReference>
<proteinExistence type="predicted"/>
<name>A0A1X2H638_SYNRA</name>
<keyword evidence="3" id="KW-1185">Reference proteome</keyword>
<evidence type="ECO:0000313" key="3">
    <source>
        <dbReference type="Proteomes" id="UP000242180"/>
    </source>
</evidence>
<dbReference type="STRING" id="13706.A0A1X2H638"/>
<dbReference type="InParanoid" id="A0A1X2H638"/>
<feature type="domain" description="Nucleolar 27S pre-rRNA processing Urb2/Npa2 C-terminal" evidence="1">
    <location>
        <begin position="269"/>
        <end position="485"/>
    </location>
</feature>
<dbReference type="InterPro" id="IPR018849">
    <property type="entry name" value="Urb2/Npa2_C"/>
</dbReference>
<organism evidence="2 3">
    <name type="scientific">Syncephalastrum racemosum</name>
    <name type="common">Filamentous fungus</name>
    <dbReference type="NCBI Taxonomy" id="13706"/>
    <lineage>
        <taxon>Eukaryota</taxon>
        <taxon>Fungi</taxon>
        <taxon>Fungi incertae sedis</taxon>
        <taxon>Mucoromycota</taxon>
        <taxon>Mucoromycotina</taxon>
        <taxon>Mucoromycetes</taxon>
        <taxon>Mucorales</taxon>
        <taxon>Syncephalastraceae</taxon>
        <taxon>Syncephalastrum</taxon>
    </lineage>
</organism>
<dbReference type="OrthoDB" id="160374at2759"/>
<reference evidence="2 3" key="1">
    <citation type="submission" date="2016-07" db="EMBL/GenBank/DDBJ databases">
        <title>Pervasive Adenine N6-methylation of Active Genes in Fungi.</title>
        <authorList>
            <consortium name="DOE Joint Genome Institute"/>
            <person name="Mondo S.J."/>
            <person name="Dannebaum R.O."/>
            <person name="Kuo R.C."/>
            <person name="Labutti K."/>
            <person name="Haridas S."/>
            <person name="Kuo A."/>
            <person name="Salamov A."/>
            <person name="Ahrendt S.R."/>
            <person name="Lipzen A."/>
            <person name="Sullivan W."/>
            <person name="Andreopoulos W.B."/>
            <person name="Clum A."/>
            <person name="Lindquist E."/>
            <person name="Daum C."/>
            <person name="Ramamoorthy G.K."/>
            <person name="Gryganskyi A."/>
            <person name="Culley D."/>
            <person name="Magnuson J.K."/>
            <person name="James T.Y."/>
            <person name="O'Malley M.A."/>
            <person name="Stajich J.E."/>
            <person name="Spatafora J.W."/>
            <person name="Visel A."/>
            <person name="Grigoriev I.V."/>
        </authorList>
    </citation>
    <scope>NUCLEOTIDE SEQUENCE [LARGE SCALE GENOMIC DNA]</scope>
    <source>
        <strain evidence="2 3">NRRL 2496</strain>
    </source>
</reference>
<dbReference type="Proteomes" id="UP000242180">
    <property type="component" value="Unassembled WGS sequence"/>
</dbReference>
<accession>A0A1X2H638</accession>
<evidence type="ECO:0000313" key="2">
    <source>
        <dbReference type="EMBL" id="ORY93945.1"/>
    </source>
</evidence>
<dbReference type="GO" id="GO:0005730">
    <property type="term" value="C:nucleolus"/>
    <property type="evidence" value="ECO:0007669"/>
    <property type="project" value="TreeGrafter"/>
</dbReference>
<dbReference type="GO" id="GO:0042254">
    <property type="term" value="P:ribosome biogenesis"/>
    <property type="evidence" value="ECO:0007669"/>
    <property type="project" value="TreeGrafter"/>
</dbReference>
<dbReference type="InterPro" id="IPR052609">
    <property type="entry name" value="Ribosome_Biogenesis_Reg"/>
</dbReference>
<comment type="caution">
    <text evidence="2">The sequence shown here is derived from an EMBL/GenBank/DDBJ whole genome shotgun (WGS) entry which is preliminary data.</text>
</comment>
<protein>
    <submittedName>
        <fullName evidence="2">Urb2/Npa2 family-domain-containing protein</fullName>
    </submittedName>
</protein>
<dbReference type="EMBL" id="MCGN01000008">
    <property type="protein sequence ID" value="ORY93945.1"/>
    <property type="molecule type" value="Genomic_DNA"/>
</dbReference>
<dbReference type="PANTHER" id="PTHR15682">
    <property type="entry name" value="UNHEALTHY RIBOSOME BIOGENESIS PROTEIN 2 HOMOLOG"/>
    <property type="match status" value="1"/>
</dbReference>
<evidence type="ECO:0000259" key="1">
    <source>
        <dbReference type="Pfam" id="PF10441"/>
    </source>
</evidence>
<dbReference type="AlphaFoldDB" id="A0A1X2H638"/>
<gene>
    <name evidence="2" type="ORF">BCR43DRAFT_350282</name>
</gene>